<sequence length="97" mass="9899">MASAGGCQCRFDCVEGDWCEGGVRGSSPPVSTAEQSDGGGYNRGGRSPLLSRDVNLVPIQSVMGVAARIPDKLPATKGMNNENIPSPNLAVGSPPQG</sequence>
<evidence type="ECO:0000313" key="3">
    <source>
        <dbReference type="Proteomes" id="UP001633002"/>
    </source>
</evidence>
<protein>
    <submittedName>
        <fullName evidence="2">Uncharacterized protein</fullName>
    </submittedName>
</protein>
<proteinExistence type="predicted"/>
<feature type="region of interest" description="Disordered" evidence="1">
    <location>
        <begin position="73"/>
        <end position="97"/>
    </location>
</feature>
<reference evidence="2 3" key="1">
    <citation type="submission" date="2024-09" db="EMBL/GenBank/DDBJ databases">
        <title>Chromosome-scale assembly of Riccia sorocarpa.</title>
        <authorList>
            <person name="Paukszto L."/>
        </authorList>
    </citation>
    <scope>NUCLEOTIDE SEQUENCE [LARGE SCALE GENOMIC DNA]</scope>
    <source>
        <strain evidence="2">LP-2024</strain>
        <tissue evidence="2">Aerial parts of the thallus</tissue>
    </source>
</reference>
<dbReference type="EMBL" id="JBJQOH010000006">
    <property type="protein sequence ID" value="KAL3683007.1"/>
    <property type="molecule type" value="Genomic_DNA"/>
</dbReference>
<comment type="caution">
    <text evidence="2">The sequence shown here is derived from an EMBL/GenBank/DDBJ whole genome shotgun (WGS) entry which is preliminary data.</text>
</comment>
<keyword evidence="3" id="KW-1185">Reference proteome</keyword>
<dbReference type="AlphaFoldDB" id="A0ABD3GX87"/>
<organism evidence="2 3">
    <name type="scientific">Riccia sorocarpa</name>
    <dbReference type="NCBI Taxonomy" id="122646"/>
    <lineage>
        <taxon>Eukaryota</taxon>
        <taxon>Viridiplantae</taxon>
        <taxon>Streptophyta</taxon>
        <taxon>Embryophyta</taxon>
        <taxon>Marchantiophyta</taxon>
        <taxon>Marchantiopsida</taxon>
        <taxon>Marchantiidae</taxon>
        <taxon>Marchantiales</taxon>
        <taxon>Ricciaceae</taxon>
        <taxon>Riccia</taxon>
    </lineage>
</organism>
<feature type="region of interest" description="Disordered" evidence="1">
    <location>
        <begin position="22"/>
        <end position="49"/>
    </location>
</feature>
<name>A0ABD3GX87_9MARC</name>
<evidence type="ECO:0000313" key="2">
    <source>
        <dbReference type="EMBL" id="KAL3683007.1"/>
    </source>
</evidence>
<evidence type="ECO:0000256" key="1">
    <source>
        <dbReference type="SAM" id="MobiDB-lite"/>
    </source>
</evidence>
<accession>A0ABD3GX87</accession>
<gene>
    <name evidence="2" type="ORF">R1sor_001029</name>
</gene>
<dbReference type="Proteomes" id="UP001633002">
    <property type="component" value="Unassembled WGS sequence"/>
</dbReference>